<dbReference type="AlphaFoldDB" id="A0A6L9QWB7"/>
<sequence length="356" mass="39144">MNDLDELRELRAFRGEVPAADRARLAPGRARLMREASRRRRTVRLRAWRVPAWRLAAAGTAVAMLGVPGVIAIVGDGPPEDGGRPPTAAGPLSATAFLERAAEIIDRRSDHRPGNHQWVYRKVFHGFTDPRAPEYEVHQQTWTRFDGLQSAYYTGTEGAAPRLKLDDEGWMKTDDGSEERTPAQWYNHLFALPKIPDGLLAETRRQADEYAAETGAGGRGFPQGRDQWVFTHLAGLLSLEQSMPEPARAAIYRAIAEIPGVGVREDARDALGRPGVALVRTGDDGIRTEVVIASATYAYLGRRDVNTKKQYIPYPPGKAESPAGPRPKPRLVPAGKVLIDTALEETGIVDRPGQRP</sequence>
<proteinExistence type="predicted"/>
<dbReference type="NCBIfam" id="NF038083">
    <property type="entry name" value="CU044_5270_fam"/>
    <property type="match status" value="1"/>
</dbReference>
<protein>
    <recommendedName>
        <fullName evidence="4">CU044_5270 family protein</fullName>
    </recommendedName>
</protein>
<feature type="region of interest" description="Disordered" evidence="1">
    <location>
        <begin position="311"/>
        <end position="332"/>
    </location>
</feature>
<dbReference type="EMBL" id="JAAGLI010001242">
    <property type="protein sequence ID" value="NEA29809.1"/>
    <property type="molecule type" value="Genomic_DNA"/>
</dbReference>
<name>A0A6L9QWB7_9ACTN</name>
<dbReference type="InterPro" id="IPR047789">
    <property type="entry name" value="CU044_5270-like"/>
</dbReference>
<comment type="caution">
    <text evidence="2">The sequence shown here is derived from an EMBL/GenBank/DDBJ whole genome shotgun (WGS) entry which is preliminary data.</text>
</comment>
<accession>A0A6L9QWB7</accession>
<dbReference type="Proteomes" id="UP000475532">
    <property type="component" value="Unassembled WGS sequence"/>
</dbReference>
<evidence type="ECO:0000256" key="1">
    <source>
        <dbReference type="SAM" id="MobiDB-lite"/>
    </source>
</evidence>
<organism evidence="2 3">
    <name type="scientific">Actinomadura bangladeshensis</name>
    <dbReference type="NCBI Taxonomy" id="453573"/>
    <lineage>
        <taxon>Bacteria</taxon>
        <taxon>Bacillati</taxon>
        <taxon>Actinomycetota</taxon>
        <taxon>Actinomycetes</taxon>
        <taxon>Streptosporangiales</taxon>
        <taxon>Thermomonosporaceae</taxon>
        <taxon>Actinomadura</taxon>
    </lineage>
</organism>
<gene>
    <name evidence="2" type="ORF">G3I70_46005</name>
</gene>
<reference evidence="2 3" key="1">
    <citation type="submission" date="2020-01" db="EMBL/GenBank/DDBJ databases">
        <title>Insect and environment-associated Actinomycetes.</title>
        <authorList>
            <person name="Currrie C."/>
            <person name="Chevrette M."/>
            <person name="Carlson C."/>
            <person name="Stubbendieck R."/>
            <person name="Wendt-Pienkowski E."/>
        </authorList>
    </citation>
    <scope>NUCLEOTIDE SEQUENCE [LARGE SCALE GENOMIC DNA]</scope>
    <source>
        <strain evidence="2 3">SID10258</strain>
    </source>
</reference>
<dbReference type="RefSeq" id="WP_163064472.1">
    <property type="nucleotide sequence ID" value="NZ_JAAGLI010001242.1"/>
</dbReference>
<evidence type="ECO:0000313" key="3">
    <source>
        <dbReference type="Proteomes" id="UP000475532"/>
    </source>
</evidence>
<evidence type="ECO:0000313" key="2">
    <source>
        <dbReference type="EMBL" id="NEA29809.1"/>
    </source>
</evidence>
<evidence type="ECO:0008006" key="4">
    <source>
        <dbReference type="Google" id="ProtNLM"/>
    </source>
</evidence>